<dbReference type="InterPro" id="IPR017509">
    <property type="entry name" value="PrfH"/>
</dbReference>
<comment type="caution">
    <text evidence="3">The sequence shown here is derived from an EMBL/GenBank/DDBJ whole genome shotgun (WGS) entry which is preliminary data.</text>
</comment>
<keyword evidence="4" id="KW-1185">Reference proteome</keyword>
<dbReference type="PANTHER" id="PTHR43116">
    <property type="entry name" value="PEPTIDE CHAIN RELEASE FACTOR 2"/>
    <property type="match status" value="1"/>
</dbReference>
<sequence>MDKMIIQITSGRGPAECCRAVAKVLELMLREARAAGITIQVATQEKGVINGTLLSATLIAGGRDLEAFARTWNGTVQWIAQSPYRKMHKRQNWFVGVALFPVPGKAIWNDKEIKLETCRASGPGGQNVNKVETAVRATHLPSGIQVLAMDSRPQLQNRKYSIERLKAKVLAWQATQAIKEQQQRWQEHNVLERGSPVRTIVAPLT</sequence>
<evidence type="ECO:0000313" key="4">
    <source>
        <dbReference type="Proteomes" id="UP000240572"/>
    </source>
</evidence>
<name>A0A2P8DAU9_9BACT</name>
<dbReference type="SUPFAM" id="SSF75620">
    <property type="entry name" value="Release factor"/>
    <property type="match status" value="1"/>
</dbReference>
<dbReference type="Proteomes" id="UP000240572">
    <property type="component" value="Unassembled WGS sequence"/>
</dbReference>
<reference evidence="3 4" key="1">
    <citation type="submission" date="2018-03" db="EMBL/GenBank/DDBJ databases">
        <title>Genomic Encyclopedia of Type Strains, Phase III (KMG-III): the genomes of soil and plant-associated and newly described type strains.</title>
        <authorList>
            <person name="Whitman W."/>
        </authorList>
    </citation>
    <scope>NUCLEOTIDE SEQUENCE [LARGE SCALE GENOMIC DNA]</scope>
    <source>
        <strain evidence="3 4">CGMCC 1.12700</strain>
    </source>
</reference>
<dbReference type="PROSITE" id="PS00745">
    <property type="entry name" value="RF_PROK_I"/>
    <property type="match status" value="1"/>
</dbReference>
<dbReference type="NCBIfam" id="TIGR03072">
    <property type="entry name" value="release_prfH"/>
    <property type="match status" value="1"/>
</dbReference>
<dbReference type="GO" id="GO:0003747">
    <property type="term" value="F:translation release factor activity"/>
    <property type="evidence" value="ECO:0007669"/>
    <property type="project" value="InterPro"/>
</dbReference>
<feature type="domain" description="Prokaryotic-type class I peptide chain release factors" evidence="2">
    <location>
        <begin position="119"/>
        <end position="135"/>
    </location>
</feature>
<dbReference type="EMBL" id="PYGD01000001">
    <property type="protein sequence ID" value="PSK94350.1"/>
    <property type="molecule type" value="Genomic_DNA"/>
</dbReference>
<dbReference type="PANTHER" id="PTHR43116:SF3">
    <property type="entry name" value="CLASS I PEPTIDE CHAIN RELEASE FACTOR"/>
    <property type="match status" value="1"/>
</dbReference>
<evidence type="ECO:0000259" key="2">
    <source>
        <dbReference type="PROSITE" id="PS00745"/>
    </source>
</evidence>
<gene>
    <name evidence="3" type="ORF">B0I18_101505</name>
</gene>
<evidence type="ECO:0000313" key="3">
    <source>
        <dbReference type="EMBL" id="PSK94350.1"/>
    </source>
</evidence>
<evidence type="ECO:0000256" key="1">
    <source>
        <dbReference type="ARBA" id="ARBA00010835"/>
    </source>
</evidence>
<dbReference type="RefSeq" id="WP_106521059.1">
    <property type="nucleotide sequence ID" value="NZ_PYGD01000001.1"/>
</dbReference>
<protein>
    <submittedName>
        <fullName evidence="3">Peptide chain release factor</fullName>
    </submittedName>
</protein>
<dbReference type="Pfam" id="PF00472">
    <property type="entry name" value="RF-1"/>
    <property type="match status" value="1"/>
</dbReference>
<dbReference type="AlphaFoldDB" id="A0A2P8DAU9"/>
<dbReference type="InterPro" id="IPR000352">
    <property type="entry name" value="Pep_chain_release_fac_I"/>
</dbReference>
<dbReference type="Gene3D" id="3.30.160.20">
    <property type="match status" value="1"/>
</dbReference>
<organism evidence="3 4">
    <name type="scientific">Taibaiella chishuiensis</name>
    <dbReference type="NCBI Taxonomy" id="1434707"/>
    <lineage>
        <taxon>Bacteria</taxon>
        <taxon>Pseudomonadati</taxon>
        <taxon>Bacteroidota</taxon>
        <taxon>Chitinophagia</taxon>
        <taxon>Chitinophagales</taxon>
        <taxon>Chitinophagaceae</taxon>
        <taxon>Taibaiella</taxon>
    </lineage>
</organism>
<proteinExistence type="inferred from homology"/>
<comment type="similarity">
    <text evidence="1">Belongs to the prokaryotic/mitochondrial release factor family.</text>
</comment>
<dbReference type="OrthoDB" id="9815709at2"/>
<dbReference type="Gene3D" id="3.30.70.1660">
    <property type="match status" value="1"/>
</dbReference>
<dbReference type="InterPro" id="IPR045853">
    <property type="entry name" value="Pep_chain_release_fac_I_sf"/>
</dbReference>
<accession>A0A2P8DAU9</accession>